<evidence type="ECO:0000313" key="1">
    <source>
        <dbReference type="EMBL" id="MBW0515051.1"/>
    </source>
</evidence>
<gene>
    <name evidence="1" type="ORF">O181_054766</name>
</gene>
<protein>
    <submittedName>
        <fullName evidence="1">Uncharacterized protein</fullName>
    </submittedName>
</protein>
<dbReference type="Proteomes" id="UP000765509">
    <property type="component" value="Unassembled WGS sequence"/>
</dbReference>
<organism evidence="1 2">
    <name type="scientific">Austropuccinia psidii MF-1</name>
    <dbReference type="NCBI Taxonomy" id="1389203"/>
    <lineage>
        <taxon>Eukaryota</taxon>
        <taxon>Fungi</taxon>
        <taxon>Dikarya</taxon>
        <taxon>Basidiomycota</taxon>
        <taxon>Pucciniomycotina</taxon>
        <taxon>Pucciniomycetes</taxon>
        <taxon>Pucciniales</taxon>
        <taxon>Sphaerophragmiaceae</taxon>
        <taxon>Austropuccinia</taxon>
    </lineage>
</organism>
<dbReference type="AlphaFoldDB" id="A0A9Q3HRG3"/>
<keyword evidence="2" id="KW-1185">Reference proteome</keyword>
<accession>A0A9Q3HRG3</accession>
<dbReference type="EMBL" id="AVOT02024410">
    <property type="protein sequence ID" value="MBW0515051.1"/>
    <property type="molecule type" value="Genomic_DNA"/>
</dbReference>
<sequence length="112" mass="12351">MHRPPMWHILERQSTVLVLDQWAAATKVSRLVAVKTGAFDCSLEKCRINGVVAKRVSRCGLIKSERVERGVKDCHNIDMGGRPDLLVFGLAVMDASKQDKTADLREGGFTAS</sequence>
<proteinExistence type="predicted"/>
<evidence type="ECO:0000313" key="2">
    <source>
        <dbReference type="Proteomes" id="UP000765509"/>
    </source>
</evidence>
<comment type="caution">
    <text evidence="1">The sequence shown here is derived from an EMBL/GenBank/DDBJ whole genome shotgun (WGS) entry which is preliminary data.</text>
</comment>
<reference evidence="1" key="1">
    <citation type="submission" date="2021-03" db="EMBL/GenBank/DDBJ databases">
        <title>Draft genome sequence of rust myrtle Austropuccinia psidii MF-1, a brazilian biotype.</title>
        <authorList>
            <person name="Quecine M.C."/>
            <person name="Pachon D.M.R."/>
            <person name="Bonatelli M.L."/>
            <person name="Correr F.H."/>
            <person name="Franceschini L.M."/>
            <person name="Leite T.F."/>
            <person name="Margarido G.R.A."/>
            <person name="Almeida C.A."/>
            <person name="Ferrarezi J.A."/>
            <person name="Labate C.A."/>
        </authorList>
    </citation>
    <scope>NUCLEOTIDE SEQUENCE</scope>
    <source>
        <strain evidence="1">MF-1</strain>
    </source>
</reference>
<name>A0A9Q3HRG3_9BASI</name>